<dbReference type="PANTHER" id="PTHR34821">
    <property type="entry name" value="INNER MEMBRANE PROTEIN YDCZ"/>
    <property type="match status" value="1"/>
</dbReference>
<feature type="transmembrane region" description="Helical" evidence="1">
    <location>
        <begin position="96"/>
        <end position="117"/>
    </location>
</feature>
<keyword evidence="4" id="KW-1185">Reference proteome</keyword>
<evidence type="ECO:0000256" key="1">
    <source>
        <dbReference type="SAM" id="Phobius"/>
    </source>
</evidence>
<dbReference type="InterPro" id="IPR006750">
    <property type="entry name" value="YdcZ"/>
</dbReference>
<keyword evidence="1" id="KW-0812">Transmembrane</keyword>
<name>A0A5J5G2Y5_9GAMM</name>
<feature type="transmembrane region" description="Helical" evidence="1">
    <location>
        <begin position="36"/>
        <end position="59"/>
    </location>
</feature>
<evidence type="ECO:0000313" key="3">
    <source>
        <dbReference type="EMBL" id="KAA9001267.1"/>
    </source>
</evidence>
<feature type="transmembrane region" description="Helical" evidence="1">
    <location>
        <begin position="71"/>
        <end position="90"/>
    </location>
</feature>
<feature type="signal peptide" evidence="2">
    <location>
        <begin position="1"/>
        <end position="20"/>
    </location>
</feature>
<keyword evidence="2" id="KW-0732">Signal</keyword>
<dbReference type="OrthoDB" id="7864805at2"/>
<organism evidence="3 4">
    <name type="scientific">Affinibrenneria salicis</name>
    <dbReference type="NCBI Taxonomy" id="2590031"/>
    <lineage>
        <taxon>Bacteria</taxon>
        <taxon>Pseudomonadati</taxon>
        <taxon>Pseudomonadota</taxon>
        <taxon>Gammaproteobacteria</taxon>
        <taxon>Enterobacterales</taxon>
        <taxon>Pectobacteriaceae</taxon>
        <taxon>Affinibrenneria</taxon>
    </lineage>
</organism>
<proteinExistence type="predicted"/>
<feature type="chain" id="PRO_5023810046" evidence="2">
    <location>
        <begin position="21"/>
        <end position="155"/>
    </location>
</feature>
<reference evidence="3 4" key="1">
    <citation type="submission" date="2019-09" db="EMBL/GenBank/DDBJ databases">
        <authorList>
            <person name="Li Y."/>
        </authorList>
    </citation>
    <scope>NUCLEOTIDE SEQUENCE [LARGE SCALE GENOMIC DNA]</scope>
    <source>
        <strain evidence="3 4">L3-3HA</strain>
    </source>
</reference>
<evidence type="ECO:0000256" key="2">
    <source>
        <dbReference type="SAM" id="SignalP"/>
    </source>
</evidence>
<protein>
    <submittedName>
        <fullName evidence="3">DMT family transporter</fullName>
    </submittedName>
</protein>
<keyword evidence="1" id="KW-0472">Membrane</keyword>
<dbReference type="AlphaFoldDB" id="A0A5J5G2Y5"/>
<dbReference type="PANTHER" id="PTHR34821:SF2">
    <property type="entry name" value="INNER MEMBRANE PROTEIN YDCZ"/>
    <property type="match status" value="1"/>
</dbReference>
<dbReference type="Pfam" id="PF04657">
    <property type="entry name" value="DMT_YdcZ"/>
    <property type="match status" value="1"/>
</dbReference>
<dbReference type="GO" id="GO:0005886">
    <property type="term" value="C:plasma membrane"/>
    <property type="evidence" value="ECO:0007669"/>
    <property type="project" value="TreeGrafter"/>
</dbReference>
<comment type="caution">
    <text evidence="3">The sequence shown here is derived from an EMBL/GenBank/DDBJ whole genome shotgun (WGS) entry which is preliminary data.</text>
</comment>
<dbReference type="EMBL" id="VYKJ01000003">
    <property type="protein sequence ID" value="KAA9001267.1"/>
    <property type="molecule type" value="Genomic_DNA"/>
</dbReference>
<feature type="transmembrane region" description="Helical" evidence="1">
    <location>
        <begin position="129"/>
        <end position="148"/>
    </location>
</feature>
<gene>
    <name evidence="3" type="ORF">FJU30_08535</name>
</gene>
<sequence length="155" mass="16602">MNQVYLLMALAGGAGLSVQAAVNSRLSAGVGGQPLIAALISFLIGGLCLLAVALIQADWQSVGSNIAQQSWWRWLGGIIGAVFVFTSIFLAPKLGVSNTMFLFIIGQLAAGMAIDNFGWLQMPLRPVHWWKLAGMGVMLIGLALFMFGDRWLQHA</sequence>
<evidence type="ECO:0000313" key="4">
    <source>
        <dbReference type="Proteomes" id="UP000335415"/>
    </source>
</evidence>
<keyword evidence="1" id="KW-1133">Transmembrane helix</keyword>
<dbReference type="RefSeq" id="WP_150434536.1">
    <property type="nucleotide sequence ID" value="NZ_VYKJ01000003.1"/>
</dbReference>
<dbReference type="Proteomes" id="UP000335415">
    <property type="component" value="Unassembled WGS sequence"/>
</dbReference>
<accession>A0A5J5G2Y5</accession>